<gene>
    <name evidence="14" type="ORF">AVEN_76313_1</name>
</gene>
<dbReference type="GO" id="GO:0031436">
    <property type="term" value="C:BRCA1-BARD1 complex"/>
    <property type="evidence" value="ECO:0007669"/>
    <property type="project" value="TreeGrafter"/>
</dbReference>
<keyword evidence="5" id="KW-1052">Target cell membrane</keyword>
<evidence type="ECO:0000313" key="14">
    <source>
        <dbReference type="EMBL" id="GBN29042.1"/>
    </source>
</evidence>
<dbReference type="GO" id="GO:0090729">
    <property type="term" value="F:toxin activity"/>
    <property type="evidence" value="ECO:0007669"/>
    <property type="project" value="UniProtKB-KW"/>
</dbReference>
<evidence type="ECO:0000256" key="10">
    <source>
        <dbReference type="ARBA" id="ARBA00023043"/>
    </source>
</evidence>
<evidence type="ECO:0000256" key="3">
    <source>
        <dbReference type="ARBA" id="ARBA00022483"/>
    </source>
</evidence>
<dbReference type="GO" id="GO:0085020">
    <property type="term" value="P:protein K6-linked ubiquitination"/>
    <property type="evidence" value="ECO:0007669"/>
    <property type="project" value="TreeGrafter"/>
</dbReference>
<dbReference type="PRINTS" id="PR01415">
    <property type="entry name" value="ANKYRIN"/>
</dbReference>
<name>A0A4Y2MR34_ARAVE</name>
<dbReference type="EMBL" id="BGPR01007725">
    <property type="protein sequence ID" value="GBN29042.1"/>
    <property type="molecule type" value="Genomic_DNA"/>
</dbReference>
<evidence type="ECO:0000256" key="8">
    <source>
        <dbReference type="ARBA" id="ARBA00022737"/>
    </source>
</evidence>
<evidence type="ECO:0000313" key="15">
    <source>
        <dbReference type="Proteomes" id="UP000499080"/>
    </source>
</evidence>
<keyword evidence="3" id="KW-0268">Exocytosis</keyword>
<dbReference type="Gene3D" id="1.25.40.10">
    <property type="entry name" value="Tetratricopeptide repeat domain"/>
    <property type="match status" value="1"/>
</dbReference>
<dbReference type="InterPro" id="IPR011990">
    <property type="entry name" value="TPR-like_helical_dom_sf"/>
</dbReference>
<dbReference type="GO" id="GO:0004842">
    <property type="term" value="F:ubiquitin-protein transferase activity"/>
    <property type="evidence" value="ECO:0007669"/>
    <property type="project" value="TreeGrafter"/>
</dbReference>
<keyword evidence="9" id="KW-0638">Presynaptic neurotoxin</keyword>
<protein>
    <submittedName>
        <fullName evidence="14">Uncharacterized protein</fullName>
    </submittedName>
</protein>
<dbReference type="InterPro" id="IPR002110">
    <property type="entry name" value="Ankyrin_rpt"/>
</dbReference>
<dbReference type="OrthoDB" id="6437131at2759"/>
<comment type="subcellular location">
    <subcellularLocation>
        <location evidence="2">Secreted</location>
    </subcellularLocation>
    <subcellularLocation>
        <location evidence="1">Target cell membrane</location>
    </subcellularLocation>
</comment>
<keyword evidence="11" id="KW-0472">Membrane</keyword>
<keyword evidence="8" id="KW-0677">Repeat</keyword>
<evidence type="ECO:0000256" key="9">
    <source>
        <dbReference type="ARBA" id="ARBA00023028"/>
    </source>
</evidence>
<dbReference type="PROSITE" id="PS50088">
    <property type="entry name" value="ANK_REPEAT"/>
    <property type="match status" value="2"/>
</dbReference>
<evidence type="ECO:0000256" key="13">
    <source>
        <dbReference type="SAM" id="Coils"/>
    </source>
</evidence>
<dbReference type="PANTHER" id="PTHR24171:SF8">
    <property type="entry name" value="BRCA1-ASSOCIATED RING DOMAIN PROTEIN 1"/>
    <property type="match status" value="1"/>
</dbReference>
<reference evidence="14 15" key="1">
    <citation type="journal article" date="2019" name="Sci. Rep.">
        <title>Orb-weaving spider Araneus ventricosus genome elucidates the spidroin gene catalogue.</title>
        <authorList>
            <person name="Kono N."/>
            <person name="Nakamura H."/>
            <person name="Ohtoshi R."/>
            <person name="Moran D.A.P."/>
            <person name="Shinohara A."/>
            <person name="Yoshida Y."/>
            <person name="Fujiwara M."/>
            <person name="Mori M."/>
            <person name="Tomita M."/>
            <person name="Arakawa K."/>
        </authorList>
    </citation>
    <scope>NUCLEOTIDE SEQUENCE [LARGE SCALE GENOMIC DNA]</scope>
</reference>
<keyword evidence="10 12" id="KW-0040">ANK repeat</keyword>
<keyword evidence="13" id="KW-0175">Coiled coil</keyword>
<dbReference type="SMART" id="SM00248">
    <property type="entry name" value="ANK"/>
    <property type="match status" value="4"/>
</dbReference>
<dbReference type="PANTHER" id="PTHR24171">
    <property type="entry name" value="ANKYRIN REPEAT DOMAIN-CONTAINING PROTEIN 39-RELATED"/>
    <property type="match status" value="1"/>
</dbReference>
<dbReference type="GO" id="GO:0044218">
    <property type="term" value="C:other organism cell membrane"/>
    <property type="evidence" value="ECO:0007669"/>
    <property type="project" value="UniProtKB-KW"/>
</dbReference>
<keyword evidence="15" id="KW-1185">Reference proteome</keyword>
<keyword evidence="11" id="KW-1053">Target membrane</keyword>
<dbReference type="GO" id="GO:0070531">
    <property type="term" value="C:BRCA1-A complex"/>
    <property type="evidence" value="ECO:0007669"/>
    <property type="project" value="TreeGrafter"/>
</dbReference>
<dbReference type="GO" id="GO:0006887">
    <property type="term" value="P:exocytosis"/>
    <property type="evidence" value="ECO:0007669"/>
    <property type="project" value="UniProtKB-KW"/>
</dbReference>
<evidence type="ECO:0000256" key="2">
    <source>
        <dbReference type="ARBA" id="ARBA00004613"/>
    </source>
</evidence>
<organism evidence="14 15">
    <name type="scientific">Araneus ventricosus</name>
    <name type="common">Orbweaver spider</name>
    <name type="synonym">Epeira ventricosa</name>
    <dbReference type="NCBI Taxonomy" id="182803"/>
    <lineage>
        <taxon>Eukaryota</taxon>
        <taxon>Metazoa</taxon>
        <taxon>Ecdysozoa</taxon>
        <taxon>Arthropoda</taxon>
        <taxon>Chelicerata</taxon>
        <taxon>Arachnida</taxon>
        <taxon>Araneae</taxon>
        <taxon>Araneomorphae</taxon>
        <taxon>Entelegynae</taxon>
        <taxon>Araneoidea</taxon>
        <taxon>Araneidae</taxon>
        <taxon>Araneus</taxon>
    </lineage>
</organism>
<dbReference type="Pfam" id="PF12796">
    <property type="entry name" value="Ank_2"/>
    <property type="match status" value="1"/>
</dbReference>
<feature type="repeat" description="ANK" evidence="12">
    <location>
        <begin position="218"/>
        <end position="250"/>
    </location>
</feature>
<dbReference type="SUPFAM" id="SSF48403">
    <property type="entry name" value="Ankyrin repeat"/>
    <property type="match status" value="1"/>
</dbReference>
<evidence type="ECO:0000256" key="11">
    <source>
        <dbReference type="ARBA" id="ARBA00023298"/>
    </source>
</evidence>
<dbReference type="GO" id="GO:0044231">
    <property type="term" value="C:host cell presynaptic membrane"/>
    <property type="evidence" value="ECO:0007669"/>
    <property type="project" value="UniProtKB-KW"/>
</dbReference>
<comment type="caution">
    <text evidence="14">The sequence shown here is derived from an EMBL/GenBank/DDBJ whole genome shotgun (WGS) entry which is preliminary data.</text>
</comment>
<dbReference type="AlphaFoldDB" id="A0A4Y2MR34"/>
<dbReference type="Proteomes" id="UP000499080">
    <property type="component" value="Unassembled WGS sequence"/>
</dbReference>
<proteinExistence type="predicted"/>
<dbReference type="SUPFAM" id="SSF48452">
    <property type="entry name" value="TPR-like"/>
    <property type="match status" value="1"/>
</dbReference>
<feature type="repeat" description="ANK" evidence="12">
    <location>
        <begin position="251"/>
        <end position="283"/>
    </location>
</feature>
<accession>A0A4Y2MR34</accession>
<sequence length="409" mass="46465">MEMSLILAEMGDFVEALKMSYDVLDKSNNEYGPNHEITLGAHYNTALILNMQGNFSEAKEMFENVYNIRKDRLPYFHNQLLRCQSAIADTLYRLNNYDDSLRILKDIRNILKCHYPPNHVSVLSNESDIARIFIAQGMIIKALKIFLAIESKTAEFEDDHSVVRTNKRAIECVLFRLRLIDREWIVEKIRNELKLKETENQLEKVKNIEVDINSQDGKGRTALHIAVDNGEREKINSLIEKGADIFMITKKGKTALHFASARGYDDIVEIIFAHAKKRNRLGAKNLINLKDSTLLTALHLVSNVKTAKCLLKHGAIYNAKNDLGKTPLDLAHDEKILGLLKTVDGLFNAVRNGSHNVIQELDELDPEEALAAMNARNCLDHCLLQVAIANQRNDLAREIGYCLKKKTCK</sequence>
<keyword evidence="6" id="KW-0800">Toxin</keyword>
<evidence type="ECO:0000256" key="6">
    <source>
        <dbReference type="ARBA" id="ARBA00022656"/>
    </source>
</evidence>
<dbReference type="PROSITE" id="PS50297">
    <property type="entry name" value="ANK_REP_REGION"/>
    <property type="match status" value="1"/>
</dbReference>
<evidence type="ECO:0000256" key="4">
    <source>
        <dbReference type="ARBA" id="ARBA00022525"/>
    </source>
</evidence>
<evidence type="ECO:0000256" key="12">
    <source>
        <dbReference type="PROSITE-ProRule" id="PRU00023"/>
    </source>
</evidence>
<dbReference type="Pfam" id="PF13424">
    <property type="entry name" value="TPR_12"/>
    <property type="match status" value="1"/>
</dbReference>
<dbReference type="InterPro" id="IPR036770">
    <property type="entry name" value="Ankyrin_rpt-contain_sf"/>
</dbReference>
<evidence type="ECO:0000256" key="1">
    <source>
        <dbReference type="ARBA" id="ARBA00004175"/>
    </source>
</evidence>
<keyword evidence="7" id="KW-0528">Neurotoxin</keyword>
<dbReference type="Gene3D" id="1.25.40.20">
    <property type="entry name" value="Ankyrin repeat-containing domain"/>
    <property type="match status" value="1"/>
</dbReference>
<keyword evidence="4" id="KW-0964">Secreted</keyword>
<evidence type="ECO:0000256" key="5">
    <source>
        <dbReference type="ARBA" id="ARBA00022537"/>
    </source>
</evidence>
<evidence type="ECO:0000256" key="7">
    <source>
        <dbReference type="ARBA" id="ARBA00022699"/>
    </source>
</evidence>
<dbReference type="GO" id="GO:0005576">
    <property type="term" value="C:extracellular region"/>
    <property type="evidence" value="ECO:0007669"/>
    <property type="project" value="UniProtKB-SubCell"/>
</dbReference>
<feature type="coiled-coil region" evidence="13">
    <location>
        <begin position="186"/>
        <end position="215"/>
    </location>
</feature>